<protein>
    <submittedName>
        <fullName evidence="2">Uncharacterized protein</fullName>
    </submittedName>
</protein>
<dbReference type="AlphaFoldDB" id="A0A4Z0HMK7"/>
<organism evidence="2 3">
    <name type="scientific">Mycolicibacterium peregrinum</name>
    <name type="common">Mycobacterium peregrinum</name>
    <dbReference type="NCBI Taxonomy" id="43304"/>
    <lineage>
        <taxon>Bacteria</taxon>
        <taxon>Bacillati</taxon>
        <taxon>Actinomycetota</taxon>
        <taxon>Actinomycetes</taxon>
        <taxon>Mycobacteriales</taxon>
        <taxon>Mycobacteriaceae</taxon>
        <taxon>Mycolicibacterium</taxon>
    </lineage>
</organism>
<keyword evidence="3" id="KW-1185">Reference proteome</keyword>
<name>A0A4Z0HMK7_MYCPR</name>
<dbReference type="EMBL" id="RWKA01000018">
    <property type="protein sequence ID" value="TGB37873.1"/>
    <property type="molecule type" value="Genomic_DNA"/>
</dbReference>
<comment type="caution">
    <text evidence="2">The sequence shown here is derived from an EMBL/GenBank/DDBJ whole genome shotgun (WGS) entry which is preliminary data.</text>
</comment>
<feature type="compositionally biased region" description="Low complexity" evidence="1">
    <location>
        <begin position="34"/>
        <end position="46"/>
    </location>
</feature>
<dbReference type="RefSeq" id="WP_135361693.1">
    <property type="nucleotide sequence ID" value="NZ_RWJZ01000016.1"/>
</dbReference>
<dbReference type="Proteomes" id="UP000297792">
    <property type="component" value="Unassembled WGS sequence"/>
</dbReference>
<gene>
    <name evidence="2" type="ORF">EJD98_25320</name>
</gene>
<evidence type="ECO:0000313" key="3">
    <source>
        <dbReference type="Proteomes" id="UP000297792"/>
    </source>
</evidence>
<accession>A0A4Z0HMK7</accession>
<evidence type="ECO:0000256" key="1">
    <source>
        <dbReference type="SAM" id="MobiDB-lite"/>
    </source>
</evidence>
<evidence type="ECO:0000313" key="2">
    <source>
        <dbReference type="EMBL" id="TGB37873.1"/>
    </source>
</evidence>
<proteinExistence type="predicted"/>
<feature type="region of interest" description="Disordered" evidence="1">
    <location>
        <begin position="1"/>
        <end position="46"/>
    </location>
</feature>
<reference evidence="2 3" key="1">
    <citation type="submission" date="2018-12" db="EMBL/GenBank/DDBJ databases">
        <title>Draft genome sequences of Mycolicibacterium peregrinum isolated from a pig with lymphadenitis and from soil on the same Japanese pig farm.</title>
        <authorList>
            <person name="Komatsu T."/>
            <person name="Ohya K."/>
            <person name="Sawai K."/>
            <person name="Odoi J.O."/>
            <person name="Otsu K."/>
            <person name="Ota A."/>
            <person name="Ito T."/>
            <person name="Kawai M."/>
            <person name="Maruyama F."/>
        </authorList>
    </citation>
    <scope>NUCLEOTIDE SEQUENCE [LARGE SCALE GENOMIC DNA]</scope>
    <source>
        <strain evidence="2 3">138</strain>
    </source>
</reference>
<sequence length="136" mass="14542">MATGRPGQAGADIAPVEDAQPAVPDDSKAKAEADASAPKSADSGGKFVLYTGPRTAAANAEELKNRATRLGEGTYAEITVQQWAEVGIHAERTLVWKLQNNFRVPASSLTDAQLDYLLTNSKRFELVDVDGNKVDR</sequence>